<feature type="domain" description="Helix-hairpin-helix DNA-binding motif class 1" evidence="3">
    <location>
        <begin position="209"/>
        <end position="228"/>
    </location>
</feature>
<dbReference type="InterPro" id="IPR051675">
    <property type="entry name" value="Endo/Exo/Phosphatase_dom_1"/>
</dbReference>
<feature type="transmembrane region" description="Helical" evidence="2">
    <location>
        <begin position="15"/>
        <end position="35"/>
    </location>
</feature>
<dbReference type="InterPro" id="IPR004509">
    <property type="entry name" value="Competence_ComEA_HhH"/>
</dbReference>
<feature type="region of interest" description="Disordered" evidence="1">
    <location>
        <begin position="143"/>
        <end position="170"/>
    </location>
</feature>
<feature type="compositionally biased region" description="Low complexity" evidence="1">
    <location>
        <begin position="143"/>
        <end position="166"/>
    </location>
</feature>
<dbReference type="SMART" id="SM00278">
    <property type="entry name" value="HhH1"/>
    <property type="match status" value="2"/>
</dbReference>
<dbReference type="Pfam" id="PF12836">
    <property type="entry name" value="HHH_3"/>
    <property type="match status" value="1"/>
</dbReference>
<name>A0A4Z1BSR7_9STAP</name>
<dbReference type="EMBL" id="SRPJ01000001">
    <property type="protein sequence ID" value="TGN28910.1"/>
    <property type="molecule type" value="Genomic_DNA"/>
</dbReference>
<comment type="caution">
    <text evidence="4">The sequence shown here is derived from an EMBL/GenBank/DDBJ whole genome shotgun (WGS) entry which is preliminary data.</text>
</comment>
<reference evidence="4 5" key="1">
    <citation type="submission" date="2019-04" db="EMBL/GenBank/DDBJ databases">
        <title>Genomic characterization of Staphylococcus petrasii strains.</title>
        <authorList>
            <person name="Vrbovska V."/>
            <person name="Kovarovic V."/>
            <person name="Maslanova I."/>
            <person name="Indrakova A."/>
            <person name="Petras P."/>
            <person name="Sedo O."/>
            <person name="Svec P."/>
            <person name="Fisarova L."/>
            <person name="Sedlacek I."/>
            <person name="Doskar J."/>
            <person name="Pantucek R."/>
        </authorList>
    </citation>
    <scope>NUCLEOTIDE SEQUENCE [LARGE SCALE GENOMIC DNA]</scope>
    <source>
        <strain evidence="4 5">CCM 8529</strain>
    </source>
</reference>
<dbReference type="InterPro" id="IPR003583">
    <property type="entry name" value="Hlx-hairpin-Hlx_DNA-bd_motif"/>
</dbReference>
<proteinExistence type="predicted"/>
<sequence>MFNNINDIMNFILKWKVQIIIAISIILIGVFLIFFKGGDISETNLNNDLVNTSNNDSKISNQGVNNHHKNKKGVDDNLDKKDSENKTVLVDVKGAVEKPDVYEMKSSDRVNDVLKKAKLLKEADVTQINLSEKLTDQKMINVPSKNDVNKNSSSPPSSINSNGKNSTQNKVNLNTATESDLLNIPGIGPTKVKEILEYKQKNGQFNSVDNLKDIKGIGGKTFEKIKDYFTV</sequence>
<dbReference type="SUPFAM" id="SSF47781">
    <property type="entry name" value="RuvA domain 2-like"/>
    <property type="match status" value="1"/>
</dbReference>
<keyword evidence="2" id="KW-0472">Membrane</keyword>
<keyword evidence="2" id="KW-0812">Transmembrane</keyword>
<dbReference type="PANTHER" id="PTHR21180">
    <property type="entry name" value="ENDONUCLEASE/EXONUCLEASE/PHOSPHATASE FAMILY DOMAIN-CONTAINING PROTEIN 1"/>
    <property type="match status" value="1"/>
</dbReference>
<evidence type="ECO:0000313" key="5">
    <source>
        <dbReference type="Proteomes" id="UP000297459"/>
    </source>
</evidence>
<dbReference type="GO" id="GO:0015628">
    <property type="term" value="P:protein secretion by the type II secretion system"/>
    <property type="evidence" value="ECO:0007669"/>
    <property type="project" value="TreeGrafter"/>
</dbReference>
<dbReference type="AlphaFoldDB" id="A0A4Z1BSR7"/>
<dbReference type="NCBIfam" id="TIGR00426">
    <property type="entry name" value="competence protein ComEA helix-hairpin-helix repeat region"/>
    <property type="match status" value="1"/>
</dbReference>
<dbReference type="Proteomes" id="UP000297459">
    <property type="component" value="Unassembled WGS sequence"/>
</dbReference>
<dbReference type="GO" id="GO:0003677">
    <property type="term" value="F:DNA binding"/>
    <property type="evidence" value="ECO:0007669"/>
    <property type="project" value="InterPro"/>
</dbReference>
<feature type="domain" description="Helix-hairpin-helix DNA-binding motif class 1" evidence="3">
    <location>
        <begin position="179"/>
        <end position="198"/>
    </location>
</feature>
<protein>
    <submittedName>
        <fullName evidence="4">Competence protein ComEA</fullName>
    </submittedName>
</protein>
<evidence type="ECO:0000256" key="2">
    <source>
        <dbReference type="SAM" id="Phobius"/>
    </source>
</evidence>
<evidence type="ECO:0000313" key="4">
    <source>
        <dbReference type="EMBL" id="TGN28910.1"/>
    </source>
</evidence>
<evidence type="ECO:0000256" key="1">
    <source>
        <dbReference type="SAM" id="MobiDB-lite"/>
    </source>
</evidence>
<dbReference type="GO" id="GO:0015627">
    <property type="term" value="C:type II protein secretion system complex"/>
    <property type="evidence" value="ECO:0007669"/>
    <property type="project" value="TreeGrafter"/>
</dbReference>
<evidence type="ECO:0000259" key="3">
    <source>
        <dbReference type="SMART" id="SM00278"/>
    </source>
</evidence>
<accession>A0A4Z1BSR7</accession>
<dbReference type="InterPro" id="IPR010994">
    <property type="entry name" value="RuvA_2-like"/>
</dbReference>
<feature type="region of interest" description="Disordered" evidence="1">
    <location>
        <begin position="54"/>
        <end position="80"/>
    </location>
</feature>
<dbReference type="PANTHER" id="PTHR21180:SF32">
    <property type="entry name" value="ENDONUCLEASE_EXONUCLEASE_PHOSPHATASE FAMILY DOMAIN-CONTAINING PROTEIN 1"/>
    <property type="match status" value="1"/>
</dbReference>
<gene>
    <name evidence="4" type="ORF">E2558_04510</name>
</gene>
<dbReference type="Gene3D" id="1.10.150.320">
    <property type="entry name" value="Photosystem II 12 kDa extrinsic protein"/>
    <property type="match status" value="1"/>
</dbReference>
<keyword evidence="5" id="KW-1185">Reference proteome</keyword>
<keyword evidence="2" id="KW-1133">Transmembrane helix</keyword>
<dbReference type="GO" id="GO:0006281">
    <property type="term" value="P:DNA repair"/>
    <property type="evidence" value="ECO:0007669"/>
    <property type="project" value="InterPro"/>
</dbReference>
<organism evidence="4 5">
    <name type="scientific">Staphylococcus pragensis</name>
    <dbReference type="NCBI Taxonomy" id="1611836"/>
    <lineage>
        <taxon>Bacteria</taxon>
        <taxon>Bacillati</taxon>
        <taxon>Bacillota</taxon>
        <taxon>Bacilli</taxon>
        <taxon>Bacillales</taxon>
        <taxon>Staphylococcaceae</taxon>
        <taxon>Staphylococcus</taxon>
    </lineage>
</organism>